<name>A0ABN3W592_9ACTN</name>
<accession>A0ABN3W592</accession>
<protein>
    <submittedName>
        <fullName evidence="2">Uncharacterized protein</fullName>
    </submittedName>
</protein>
<keyword evidence="3" id="KW-1185">Reference proteome</keyword>
<evidence type="ECO:0000313" key="3">
    <source>
        <dbReference type="Proteomes" id="UP001500831"/>
    </source>
</evidence>
<feature type="region of interest" description="Disordered" evidence="1">
    <location>
        <begin position="1"/>
        <end position="43"/>
    </location>
</feature>
<dbReference type="RefSeq" id="WP_344978871.1">
    <property type="nucleotide sequence ID" value="NZ_BAAAVI010000058.1"/>
</dbReference>
<reference evidence="2 3" key="1">
    <citation type="journal article" date="2019" name="Int. J. Syst. Evol. Microbiol.">
        <title>The Global Catalogue of Microorganisms (GCM) 10K type strain sequencing project: providing services to taxonomists for standard genome sequencing and annotation.</title>
        <authorList>
            <consortium name="The Broad Institute Genomics Platform"/>
            <consortium name="The Broad Institute Genome Sequencing Center for Infectious Disease"/>
            <person name="Wu L."/>
            <person name="Ma J."/>
        </authorList>
    </citation>
    <scope>NUCLEOTIDE SEQUENCE [LARGE SCALE GENOMIC DNA]</scope>
    <source>
        <strain evidence="2 3">JCM 6242</strain>
    </source>
</reference>
<proteinExistence type="predicted"/>
<organism evidence="2 3">
    <name type="scientific">Streptosporangium fragile</name>
    <dbReference type="NCBI Taxonomy" id="46186"/>
    <lineage>
        <taxon>Bacteria</taxon>
        <taxon>Bacillati</taxon>
        <taxon>Actinomycetota</taxon>
        <taxon>Actinomycetes</taxon>
        <taxon>Streptosporangiales</taxon>
        <taxon>Streptosporangiaceae</taxon>
        <taxon>Streptosporangium</taxon>
    </lineage>
</organism>
<gene>
    <name evidence="2" type="ORF">GCM10010517_61540</name>
</gene>
<sequence>MREQAFGLGDLVGVDEDEVEGRQGQQLGPHGRRQAGEGDADTVTQVIETAARATR</sequence>
<comment type="caution">
    <text evidence="2">The sequence shown here is derived from an EMBL/GenBank/DDBJ whole genome shotgun (WGS) entry which is preliminary data.</text>
</comment>
<dbReference type="Proteomes" id="UP001500831">
    <property type="component" value="Unassembled WGS sequence"/>
</dbReference>
<evidence type="ECO:0000313" key="2">
    <source>
        <dbReference type="EMBL" id="GAA2896584.1"/>
    </source>
</evidence>
<dbReference type="EMBL" id="BAAAVI010000058">
    <property type="protein sequence ID" value="GAA2896584.1"/>
    <property type="molecule type" value="Genomic_DNA"/>
</dbReference>
<evidence type="ECO:0000256" key="1">
    <source>
        <dbReference type="SAM" id="MobiDB-lite"/>
    </source>
</evidence>